<keyword evidence="5" id="KW-1185">Reference proteome</keyword>
<dbReference type="Gene3D" id="2.40.30.10">
    <property type="entry name" value="Translation factors"/>
    <property type="match status" value="1"/>
</dbReference>
<dbReference type="AlphaFoldDB" id="L8Y0F6"/>
<dbReference type="eggNOG" id="KOG0534">
    <property type="taxonomic scope" value="Eukaryota"/>
</dbReference>
<name>L8Y0F6_TUPCH</name>
<dbReference type="Proteomes" id="UP000011518">
    <property type="component" value="Unassembled WGS sequence"/>
</dbReference>
<evidence type="ECO:0000313" key="4">
    <source>
        <dbReference type="EMBL" id="ELV09808.1"/>
    </source>
</evidence>
<dbReference type="CDD" id="cd00322">
    <property type="entry name" value="FNR_like"/>
    <property type="match status" value="1"/>
</dbReference>
<evidence type="ECO:0000256" key="2">
    <source>
        <dbReference type="ARBA" id="ARBA00023027"/>
    </source>
</evidence>
<dbReference type="PROSITE" id="PS51384">
    <property type="entry name" value="FAD_FR"/>
    <property type="match status" value="1"/>
</dbReference>
<dbReference type="STRING" id="246437.L8Y0F6"/>
<dbReference type="InterPro" id="IPR017927">
    <property type="entry name" value="FAD-bd_FR_type"/>
</dbReference>
<reference evidence="5" key="1">
    <citation type="submission" date="2012-07" db="EMBL/GenBank/DDBJ databases">
        <title>Genome of the Chinese tree shrew, a rising model animal genetically related to primates.</title>
        <authorList>
            <person name="Zhang G."/>
            <person name="Fan Y."/>
            <person name="Yao Y."/>
            <person name="Huang Z."/>
        </authorList>
    </citation>
    <scope>NUCLEOTIDE SEQUENCE [LARGE SCALE GENOMIC DNA]</scope>
</reference>
<reference evidence="5" key="2">
    <citation type="journal article" date="2013" name="Nat. Commun.">
        <title>Genome of the Chinese tree shrew.</title>
        <authorList>
            <person name="Fan Y."/>
            <person name="Huang Z.Y."/>
            <person name="Cao C.C."/>
            <person name="Chen C.S."/>
            <person name="Chen Y.X."/>
            <person name="Fan D.D."/>
            <person name="He J."/>
            <person name="Hou H.L."/>
            <person name="Hu L."/>
            <person name="Hu X.T."/>
            <person name="Jiang X.T."/>
            <person name="Lai R."/>
            <person name="Lang Y.S."/>
            <person name="Liang B."/>
            <person name="Liao S.G."/>
            <person name="Mu D."/>
            <person name="Ma Y.Y."/>
            <person name="Niu Y.Y."/>
            <person name="Sun X.Q."/>
            <person name="Xia J.Q."/>
            <person name="Xiao J."/>
            <person name="Xiong Z.Q."/>
            <person name="Xu L."/>
            <person name="Yang L."/>
            <person name="Zhang Y."/>
            <person name="Zhao W."/>
            <person name="Zhao X.D."/>
            <person name="Zheng Y.T."/>
            <person name="Zhou J.M."/>
            <person name="Zhu Y.B."/>
            <person name="Zhang G.J."/>
            <person name="Wang J."/>
            <person name="Yao Y.G."/>
        </authorList>
    </citation>
    <scope>NUCLEOTIDE SEQUENCE [LARGE SCALE GENOMIC DNA]</scope>
</reference>
<dbReference type="GO" id="GO:0005739">
    <property type="term" value="C:mitochondrion"/>
    <property type="evidence" value="ECO:0007669"/>
    <property type="project" value="TreeGrafter"/>
</dbReference>
<gene>
    <name evidence="4" type="ORF">TREES_T100009560</name>
</gene>
<dbReference type="SUPFAM" id="SSF52343">
    <property type="entry name" value="Ferredoxin reductase-like, C-terminal NADP-linked domain"/>
    <property type="match status" value="1"/>
</dbReference>
<dbReference type="Pfam" id="PF08030">
    <property type="entry name" value="NAD_binding_6"/>
    <property type="match status" value="1"/>
</dbReference>
<dbReference type="InParanoid" id="L8Y0F6"/>
<dbReference type="InterPro" id="IPR017938">
    <property type="entry name" value="Riboflavin_synthase-like_b-brl"/>
</dbReference>
<evidence type="ECO:0000313" key="5">
    <source>
        <dbReference type="Proteomes" id="UP000011518"/>
    </source>
</evidence>
<dbReference type="InterPro" id="IPR052128">
    <property type="entry name" value="Oxidoreductase_NAD-binding"/>
</dbReference>
<evidence type="ECO:0000259" key="3">
    <source>
        <dbReference type="PROSITE" id="PS51384"/>
    </source>
</evidence>
<keyword evidence="1" id="KW-0560">Oxidoreductase</keyword>
<dbReference type="EMBL" id="KB369617">
    <property type="protein sequence ID" value="ELV09808.1"/>
    <property type="molecule type" value="Genomic_DNA"/>
</dbReference>
<dbReference type="InterPro" id="IPR039261">
    <property type="entry name" value="FNR_nucleotide-bd"/>
</dbReference>
<sequence>MAANTLTCGAERTAFSPLPRKHLSLYCGHDSGVVARLCWGHLYSGCLAQVATRHRAPPRSKQIVSPAKVCGAADESPTVRSIRLLVADKHFSFKAGQWVDFFIPGVSVVGGFSICSSPRLLEQERMIELAVKYTNHPPALWVHNKCVLGSEVAVRVGGEFFFDPQPTDASRNLVLIAGGVGINPLLSILRHSADLHRARVDGGSGPETGTVKLFYSARDTSELLFQKNILDLVNEFPEKIACSLHVTKQTTQISAELQPYITEFSLGEGGAADLTGTLGSSGHVTGVPELRVEKLRSRPGALTYSLVQVGWRPGFRAEYWGAQQPSRMKSRLRWQQGPEVRAMQSPGHRVGMEEPRTCSVQRGAGAQAGCPRLCPPSTWTDVPVVGT</sequence>
<dbReference type="Gene3D" id="3.40.50.80">
    <property type="entry name" value="Nucleotide-binding domain of ferredoxin-NADP reductase (FNR) module"/>
    <property type="match status" value="1"/>
</dbReference>
<dbReference type="PANTHER" id="PTHR46505:SF1">
    <property type="entry name" value="OXIDOREDUCTASE NAD-BINDING DOMAIN-CONTAINING PROTEIN 1"/>
    <property type="match status" value="1"/>
</dbReference>
<dbReference type="SUPFAM" id="SSF63380">
    <property type="entry name" value="Riboflavin synthase domain-like"/>
    <property type="match status" value="1"/>
</dbReference>
<organism evidence="4 5">
    <name type="scientific">Tupaia chinensis</name>
    <name type="common">Chinese tree shrew</name>
    <name type="synonym">Tupaia belangeri chinensis</name>
    <dbReference type="NCBI Taxonomy" id="246437"/>
    <lineage>
        <taxon>Eukaryota</taxon>
        <taxon>Metazoa</taxon>
        <taxon>Chordata</taxon>
        <taxon>Craniata</taxon>
        <taxon>Vertebrata</taxon>
        <taxon>Euteleostomi</taxon>
        <taxon>Mammalia</taxon>
        <taxon>Eutheria</taxon>
        <taxon>Euarchontoglires</taxon>
        <taxon>Scandentia</taxon>
        <taxon>Tupaiidae</taxon>
        <taxon>Tupaia</taxon>
    </lineage>
</organism>
<proteinExistence type="predicted"/>
<feature type="domain" description="FAD-binding FR-type" evidence="3">
    <location>
        <begin position="62"/>
        <end position="165"/>
    </location>
</feature>
<accession>L8Y0F6</accession>
<dbReference type="InterPro" id="IPR013121">
    <property type="entry name" value="Fe_red_NAD-bd_6"/>
</dbReference>
<protein>
    <submittedName>
        <fullName evidence="4">Oxidoreductase NAD-binding domain-containing protein 1</fullName>
    </submittedName>
</protein>
<keyword evidence="2" id="KW-0520">NAD</keyword>
<evidence type="ECO:0000256" key="1">
    <source>
        <dbReference type="ARBA" id="ARBA00023002"/>
    </source>
</evidence>
<dbReference type="PANTHER" id="PTHR46505">
    <property type="entry name" value="OXIDOREDUCTASE NAD-BINDING DOMAIN-CONTAINING PROTEIN 1"/>
    <property type="match status" value="1"/>
</dbReference>
<dbReference type="PRINTS" id="PR00410">
    <property type="entry name" value="PHEHYDRXLASE"/>
</dbReference>
<dbReference type="FunCoup" id="L8Y0F6">
    <property type="interactions" value="113"/>
</dbReference>
<dbReference type="GO" id="GO:0016491">
    <property type="term" value="F:oxidoreductase activity"/>
    <property type="evidence" value="ECO:0007669"/>
    <property type="project" value="UniProtKB-KW"/>
</dbReference>